<comment type="caution">
    <text evidence="2">The sequence shown here is derived from an EMBL/GenBank/DDBJ whole genome shotgun (WGS) entry which is preliminary data.</text>
</comment>
<keyword evidence="1" id="KW-0812">Transmembrane</keyword>
<keyword evidence="1" id="KW-0472">Membrane</keyword>
<dbReference type="PIRSF" id="PIRSF038321">
    <property type="entry name" value="PTS_glc_srb_IIC"/>
    <property type="match status" value="1"/>
</dbReference>
<dbReference type="PANTHER" id="PTHR40399">
    <property type="entry name" value="PTS SYSTEM GLUCITOL/SORBITOL-SPECIFIC EIIC COMPONENT"/>
    <property type="match status" value="1"/>
</dbReference>
<evidence type="ECO:0000256" key="1">
    <source>
        <dbReference type="SAM" id="Phobius"/>
    </source>
</evidence>
<gene>
    <name evidence="2" type="ORF">EDC37_10521</name>
</gene>
<name>A0A4R3KA50_9FIRM</name>
<feature type="transmembrane region" description="Helical" evidence="1">
    <location>
        <begin position="149"/>
        <end position="166"/>
    </location>
</feature>
<feature type="transmembrane region" description="Helical" evidence="1">
    <location>
        <begin position="29"/>
        <end position="51"/>
    </location>
</feature>
<organism evidence="2 3">
    <name type="scientific">Pectinatus cerevisiiphilus</name>
    <dbReference type="NCBI Taxonomy" id="86956"/>
    <lineage>
        <taxon>Bacteria</taxon>
        <taxon>Bacillati</taxon>
        <taxon>Bacillota</taxon>
        <taxon>Negativicutes</taxon>
        <taxon>Selenomonadales</taxon>
        <taxon>Selenomonadaceae</taxon>
        <taxon>Pectinatus</taxon>
    </lineage>
</organism>
<keyword evidence="1" id="KW-1133">Transmembrane helix</keyword>
<dbReference type="PANTHER" id="PTHR40399:SF1">
    <property type="entry name" value="PTS SYSTEM GLUCITOL_SORBITOL-SPECIFIC EIIC COMPONENT"/>
    <property type="match status" value="1"/>
</dbReference>
<reference evidence="2 3" key="1">
    <citation type="submission" date="2019-03" db="EMBL/GenBank/DDBJ databases">
        <title>Genomic Encyclopedia of Type Strains, Phase IV (KMG-IV): sequencing the most valuable type-strain genomes for metagenomic binning, comparative biology and taxonomic classification.</title>
        <authorList>
            <person name="Goeker M."/>
        </authorList>
    </citation>
    <scope>NUCLEOTIDE SEQUENCE [LARGE SCALE GENOMIC DNA]</scope>
    <source>
        <strain evidence="2 3">DSM 20467</strain>
    </source>
</reference>
<feature type="transmembrane region" description="Helical" evidence="1">
    <location>
        <begin position="71"/>
        <end position="91"/>
    </location>
</feature>
<dbReference type="Proteomes" id="UP000295188">
    <property type="component" value="Unassembled WGS sequence"/>
</dbReference>
<proteinExistence type="predicted"/>
<dbReference type="Pfam" id="PF03608">
    <property type="entry name" value="EII-GUT"/>
    <property type="match status" value="1"/>
</dbReference>
<evidence type="ECO:0000313" key="2">
    <source>
        <dbReference type="EMBL" id="TCS79954.1"/>
    </source>
</evidence>
<dbReference type="InterPro" id="IPR004699">
    <property type="entry name" value="PTS_IID_sorb"/>
</dbReference>
<dbReference type="GO" id="GO:0016020">
    <property type="term" value="C:membrane"/>
    <property type="evidence" value="ECO:0007669"/>
    <property type="project" value="InterPro"/>
</dbReference>
<dbReference type="NCBIfam" id="TIGR00821">
    <property type="entry name" value="EII-GUT"/>
    <property type="match status" value="1"/>
</dbReference>
<dbReference type="GO" id="GO:0009401">
    <property type="term" value="P:phosphoenolpyruvate-dependent sugar phosphotransferase system"/>
    <property type="evidence" value="ECO:0007669"/>
    <property type="project" value="InterPro"/>
</dbReference>
<feature type="transmembrane region" description="Helical" evidence="1">
    <location>
        <begin position="7"/>
        <end position="23"/>
    </location>
</feature>
<keyword evidence="3" id="KW-1185">Reference proteome</keyword>
<dbReference type="AlphaFoldDB" id="A0A4R3KA50"/>
<sequence length="182" mass="20032">MDGVTGIMQYLGVLAAGFIGLFHKGGESFVGMVTGMLPTLIALITAINAFINILGQERINKFAKLTSKNIILRYTVFNVIAMFFLGNPMAYTLGRFLPEKYKPAFMDSCISFCHPITGLFPHANPAELFVWLGIANGITQLGLDTSELAVRYFIAGVIVILIRGIITEKITLYMMKKKGMQV</sequence>
<accession>A0A4R3KA50</accession>
<dbReference type="PROSITE" id="PS51107">
    <property type="entry name" value="PTS_EIIC_TYPE_5"/>
    <property type="match status" value="1"/>
</dbReference>
<protein>
    <submittedName>
        <fullName evidence="2">PTS system glucitol/sorbitol-specific IIC component</fullName>
    </submittedName>
</protein>
<evidence type="ECO:0000313" key="3">
    <source>
        <dbReference type="Proteomes" id="UP000295188"/>
    </source>
</evidence>
<dbReference type="EMBL" id="SMAA01000005">
    <property type="protein sequence ID" value="TCS79954.1"/>
    <property type="molecule type" value="Genomic_DNA"/>
</dbReference>